<accession>A0A177APT8</accession>
<dbReference type="EMBL" id="LWCA01002228">
    <property type="protein sequence ID" value="OAF64015.1"/>
    <property type="molecule type" value="Genomic_DNA"/>
</dbReference>
<evidence type="ECO:0000313" key="2">
    <source>
        <dbReference type="Proteomes" id="UP000078046"/>
    </source>
</evidence>
<dbReference type="Proteomes" id="UP000078046">
    <property type="component" value="Unassembled WGS sequence"/>
</dbReference>
<keyword evidence="2" id="KW-1185">Reference proteome</keyword>
<reference evidence="1 2" key="1">
    <citation type="submission" date="2016-04" db="EMBL/GenBank/DDBJ databases">
        <title>The genome of Intoshia linei affirms orthonectids as highly simplified spiralians.</title>
        <authorList>
            <person name="Mikhailov K.V."/>
            <person name="Slusarev G.S."/>
            <person name="Nikitin M.A."/>
            <person name="Logacheva M.D."/>
            <person name="Penin A."/>
            <person name="Aleoshin V."/>
            <person name="Panchin Y.V."/>
        </authorList>
    </citation>
    <scope>NUCLEOTIDE SEQUENCE [LARGE SCALE GENOMIC DNA]</scope>
    <source>
        <strain evidence="1">Intl2013</strain>
        <tissue evidence="1">Whole animal</tissue>
    </source>
</reference>
<proteinExistence type="predicted"/>
<dbReference type="AlphaFoldDB" id="A0A177APT8"/>
<sequence>MNMIKAWYLHVHIEQNRLIGLLQNNEEERTRQVYSVIDDDNLESRLSFA</sequence>
<evidence type="ECO:0000313" key="1">
    <source>
        <dbReference type="EMBL" id="OAF64015.1"/>
    </source>
</evidence>
<comment type="caution">
    <text evidence="1">The sequence shown here is derived from an EMBL/GenBank/DDBJ whole genome shotgun (WGS) entry which is preliminary data.</text>
</comment>
<name>A0A177APT8_9BILA</name>
<protein>
    <submittedName>
        <fullName evidence="1">Uncharacterized protein</fullName>
    </submittedName>
</protein>
<gene>
    <name evidence="1" type="ORF">A3Q56_08251</name>
</gene>
<organism evidence="1 2">
    <name type="scientific">Intoshia linei</name>
    <dbReference type="NCBI Taxonomy" id="1819745"/>
    <lineage>
        <taxon>Eukaryota</taxon>
        <taxon>Metazoa</taxon>
        <taxon>Spiralia</taxon>
        <taxon>Lophotrochozoa</taxon>
        <taxon>Mesozoa</taxon>
        <taxon>Orthonectida</taxon>
        <taxon>Rhopaluridae</taxon>
        <taxon>Intoshia</taxon>
    </lineage>
</organism>